<evidence type="ECO:0000313" key="13">
    <source>
        <dbReference type="Proteomes" id="UP000041254"/>
    </source>
</evidence>
<dbReference type="Proteomes" id="UP000041254">
    <property type="component" value="Unassembled WGS sequence"/>
</dbReference>
<feature type="compositionally biased region" description="Basic and acidic residues" evidence="11">
    <location>
        <begin position="149"/>
        <end position="165"/>
    </location>
</feature>
<name>A0A0G4FXA6_VITBC</name>
<evidence type="ECO:0000256" key="6">
    <source>
        <dbReference type="ARBA" id="ARBA00023069"/>
    </source>
</evidence>
<feature type="region of interest" description="Disordered" evidence="11">
    <location>
        <begin position="1"/>
        <end position="31"/>
    </location>
</feature>
<dbReference type="PANTHER" id="PTHR14517">
    <property type="entry name" value="RIB43A-RELATED"/>
    <property type="match status" value="1"/>
</dbReference>
<dbReference type="AlphaFoldDB" id="A0A0G4FXA6"/>
<keyword evidence="5 10" id="KW-0175">Coiled coil</keyword>
<keyword evidence="13" id="KW-1185">Reference proteome</keyword>
<protein>
    <recommendedName>
        <fullName evidence="14">RIB43A-like with coiled-coils protein 2</fullName>
    </recommendedName>
</protein>
<comment type="subcellular location">
    <subcellularLocation>
        <location evidence="1">Cytoplasm</location>
        <location evidence="1">Cytoskeleton</location>
        <location evidence="1">Flagellum axoneme</location>
    </subcellularLocation>
</comment>
<dbReference type="Pfam" id="PF05914">
    <property type="entry name" value="RIB43A"/>
    <property type="match status" value="2"/>
</dbReference>
<evidence type="ECO:0000313" key="12">
    <source>
        <dbReference type="EMBL" id="CEM19482.1"/>
    </source>
</evidence>
<evidence type="ECO:0000256" key="10">
    <source>
        <dbReference type="SAM" id="Coils"/>
    </source>
</evidence>
<dbReference type="EMBL" id="CDMY01000513">
    <property type="protein sequence ID" value="CEM19482.1"/>
    <property type="molecule type" value="Genomic_DNA"/>
</dbReference>
<gene>
    <name evidence="12" type="ORF">Vbra_16411</name>
</gene>
<keyword evidence="8" id="KW-0966">Cell projection</keyword>
<evidence type="ECO:0000256" key="2">
    <source>
        <dbReference type="ARBA" id="ARBA00006875"/>
    </source>
</evidence>
<dbReference type="PANTHER" id="PTHR14517:SF6">
    <property type="entry name" value="RE41410P"/>
    <property type="match status" value="1"/>
</dbReference>
<evidence type="ECO:0000256" key="7">
    <source>
        <dbReference type="ARBA" id="ARBA00023212"/>
    </source>
</evidence>
<evidence type="ECO:0000256" key="4">
    <source>
        <dbReference type="ARBA" id="ARBA00022846"/>
    </source>
</evidence>
<evidence type="ECO:0000256" key="3">
    <source>
        <dbReference type="ARBA" id="ARBA00022490"/>
    </source>
</evidence>
<evidence type="ECO:0000256" key="1">
    <source>
        <dbReference type="ARBA" id="ARBA00004611"/>
    </source>
</evidence>
<keyword evidence="7" id="KW-0206">Cytoskeleton</keyword>
<feature type="coiled-coil region" evidence="10">
    <location>
        <begin position="75"/>
        <end position="132"/>
    </location>
</feature>
<keyword evidence="4" id="KW-0282">Flagellum</keyword>
<reference evidence="12 13" key="1">
    <citation type="submission" date="2014-11" db="EMBL/GenBank/DDBJ databases">
        <authorList>
            <person name="Zhu J."/>
            <person name="Qi W."/>
            <person name="Song R."/>
        </authorList>
    </citation>
    <scope>NUCLEOTIDE SEQUENCE [LARGE SCALE GENOMIC DNA]</scope>
</reference>
<dbReference type="STRING" id="1169540.A0A0G4FXA6"/>
<proteinExistence type="inferred from homology"/>
<evidence type="ECO:0000256" key="8">
    <source>
        <dbReference type="ARBA" id="ARBA00023273"/>
    </source>
</evidence>
<dbReference type="OMA" id="NLCRAIN"/>
<dbReference type="OrthoDB" id="449511at2759"/>
<dbReference type="InterPro" id="IPR008805">
    <property type="entry name" value="RIB43A"/>
</dbReference>
<evidence type="ECO:0000256" key="5">
    <source>
        <dbReference type="ARBA" id="ARBA00023054"/>
    </source>
</evidence>
<accession>A0A0G4FXA6</accession>
<organism evidence="12 13">
    <name type="scientific">Vitrella brassicaformis (strain CCMP3155)</name>
    <dbReference type="NCBI Taxonomy" id="1169540"/>
    <lineage>
        <taxon>Eukaryota</taxon>
        <taxon>Sar</taxon>
        <taxon>Alveolata</taxon>
        <taxon>Colpodellida</taxon>
        <taxon>Vitrellaceae</taxon>
        <taxon>Vitrella</taxon>
    </lineage>
</organism>
<comment type="subunit">
    <text evidence="9">Microtubule inner protein component of sperm flagellar doublet microtubules.</text>
</comment>
<dbReference type="PhylomeDB" id="A0A0G4FXA6"/>
<keyword evidence="6" id="KW-0969">Cilium</keyword>
<evidence type="ECO:0000256" key="11">
    <source>
        <dbReference type="SAM" id="MobiDB-lite"/>
    </source>
</evidence>
<dbReference type="VEuPathDB" id="CryptoDB:Vbra_16411"/>
<evidence type="ECO:0008006" key="14">
    <source>
        <dbReference type="Google" id="ProtNLM"/>
    </source>
</evidence>
<comment type="similarity">
    <text evidence="2">Belongs to the RIB43A family.</text>
</comment>
<dbReference type="InParanoid" id="A0A0G4FXA6"/>
<evidence type="ECO:0000256" key="9">
    <source>
        <dbReference type="ARBA" id="ARBA00046435"/>
    </source>
</evidence>
<sequence>MASTAGPVTGVAAALNPDVPPPGAFSNSNLPVNTPMLRHHLSPDEKEAIDVNRRREYEAERKKRIFDPKIRTIGIDKEALDRQVAEKQARKEKERDEERLYAQQTLYYDAVLKRQEIEKRRLKRQVEEEGKTFSLTQLRREQRREYDLDDKDRVKKYHEPPEEKYGASSVQVLAGEDRAAAERKKLQQKQVRDWVAQQKFEKEIIKKAEQDEDKEWGVQAIKTAELMYAVEDQQKAARRQLQCETSEANKQTALCRLEETLKGRLTRQDDDNKELINQYTDPYLADGRLDLTGHVNVNDGPGDTNPAGLEPGDAAVIGTLRDGFKGTTRKQRQSCLEENLRMWREKEEQKQREMDEELQWARQHEANRKLQVAVEREKQRLAQRVRYDVRHTNAGLGKQQQDTQTYLKKELYTNPPSEDYFNYFGTTTR</sequence>
<feature type="region of interest" description="Disordered" evidence="11">
    <location>
        <begin position="149"/>
        <end position="169"/>
    </location>
</feature>
<keyword evidence="3" id="KW-0963">Cytoplasm</keyword>